<evidence type="ECO:0000313" key="6">
    <source>
        <dbReference type="EMBL" id="QKI90179.1"/>
    </source>
</evidence>
<evidence type="ECO:0000256" key="1">
    <source>
        <dbReference type="ARBA" id="ARBA00004141"/>
    </source>
</evidence>
<evidence type="ECO:0000256" key="5">
    <source>
        <dbReference type="SAM" id="Phobius"/>
    </source>
</evidence>
<dbReference type="RefSeq" id="WP_173286737.1">
    <property type="nucleotide sequence ID" value="NZ_CP054020.1"/>
</dbReference>
<dbReference type="InterPro" id="IPR052951">
    <property type="entry name" value="Tellurite_res_ion_channel"/>
</dbReference>
<dbReference type="GO" id="GO:0005886">
    <property type="term" value="C:plasma membrane"/>
    <property type="evidence" value="ECO:0007669"/>
    <property type="project" value="TreeGrafter"/>
</dbReference>
<feature type="transmembrane region" description="Helical" evidence="5">
    <location>
        <begin position="288"/>
        <end position="306"/>
    </location>
</feature>
<organism evidence="6 7">
    <name type="scientific">Thiomicrorhabdus xiamenensis</name>
    <dbReference type="NCBI Taxonomy" id="2739063"/>
    <lineage>
        <taxon>Bacteria</taxon>
        <taxon>Pseudomonadati</taxon>
        <taxon>Pseudomonadota</taxon>
        <taxon>Gammaproteobacteria</taxon>
        <taxon>Thiotrichales</taxon>
        <taxon>Piscirickettsiaceae</taxon>
        <taxon>Thiomicrorhabdus</taxon>
    </lineage>
</organism>
<dbReference type="GO" id="GO:0046583">
    <property type="term" value="F:monoatomic cation efflux transmembrane transporter activity"/>
    <property type="evidence" value="ECO:0007669"/>
    <property type="project" value="TreeGrafter"/>
</dbReference>
<dbReference type="PANTHER" id="PTHR37955">
    <property type="entry name" value="TELLURITE RESISTANCE PROTEIN TEHA"/>
    <property type="match status" value="1"/>
</dbReference>
<reference evidence="6 7" key="1">
    <citation type="submission" date="2020-05" db="EMBL/GenBank/DDBJ databases">
        <title>Thiomicrorhabdus sediminis sp.nov. and Thiomicrorhabdus xiamenensis sp.nov., novel sulfur-oxidizing bacteria isolated from coastal sediment.</title>
        <authorList>
            <person name="Liu X."/>
        </authorList>
    </citation>
    <scope>NUCLEOTIDE SEQUENCE [LARGE SCALE GENOMIC DNA]</scope>
    <source>
        <strain evidence="6 7">G2</strain>
    </source>
</reference>
<evidence type="ECO:0000256" key="2">
    <source>
        <dbReference type="ARBA" id="ARBA00022692"/>
    </source>
</evidence>
<comment type="subcellular location">
    <subcellularLocation>
        <location evidence="1">Membrane</location>
        <topology evidence="1">Multi-pass membrane protein</topology>
    </subcellularLocation>
</comment>
<accession>A0A7D4SJL7</accession>
<evidence type="ECO:0000313" key="7">
    <source>
        <dbReference type="Proteomes" id="UP000504724"/>
    </source>
</evidence>
<keyword evidence="3 5" id="KW-1133">Transmembrane helix</keyword>
<keyword evidence="4 5" id="KW-0472">Membrane</keyword>
<dbReference type="AlphaFoldDB" id="A0A7D4SJL7"/>
<dbReference type="EMBL" id="CP054020">
    <property type="protein sequence ID" value="QKI90179.1"/>
    <property type="molecule type" value="Genomic_DNA"/>
</dbReference>
<dbReference type="KEGG" id="txa:HQN79_11625"/>
<dbReference type="CDD" id="cd09323">
    <property type="entry name" value="TDT_SLAC1_like"/>
    <property type="match status" value="1"/>
</dbReference>
<feature type="transmembrane region" description="Helical" evidence="5">
    <location>
        <begin position="110"/>
        <end position="131"/>
    </location>
</feature>
<keyword evidence="7" id="KW-1185">Reference proteome</keyword>
<feature type="transmembrane region" description="Helical" evidence="5">
    <location>
        <begin position="42"/>
        <end position="63"/>
    </location>
</feature>
<evidence type="ECO:0000256" key="4">
    <source>
        <dbReference type="ARBA" id="ARBA00023136"/>
    </source>
</evidence>
<evidence type="ECO:0000256" key="3">
    <source>
        <dbReference type="ARBA" id="ARBA00022989"/>
    </source>
</evidence>
<feature type="transmembrane region" description="Helical" evidence="5">
    <location>
        <begin position="7"/>
        <end position="30"/>
    </location>
</feature>
<name>A0A7D4SJL7_9GAMM</name>
<sequence>MNDRIQSIAYLPASFFGMIMGVTGLSIAFLHLSKSVPSFSSVATYNVAIAVILMVILGLAYLFKVVRFFPEVKAEMKHPIKMNFIPAISISLLLLSIAFYALGLSGISKWLWVIGAVSQISLTYWVLYNWVHHDFFTPEHSNPAWFIPIVGNIIVPIAGVHHAPLELNWFFFSVGLVFWIVVKSVLVNRIIFHAPMQERLIPTLFIFIAPPAVGFISYLALNDQQLNQFAMILYFFGLAMTALMLVSIHKFAKLPFALSWWAFTFPVAAIVIASYVMAAQTGHGTYQYIGYVLHALLTVLILYLVYKTLMAVKHRKICVDH</sequence>
<dbReference type="InterPro" id="IPR038665">
    <property type="entry name" value="Voltage-dep_anion_channel_sf"/>
</dbReference>
<feature type="transmembrane region" description="Helical" evidence="5">
    <location>
        <begin position="169"/>
        <end position="188"/>
    </location>
</feature>
<dbReference type="InterPro" id="IPR004695">
    <property type="entry name" value="SLAC1/Mae1/Ssu1/TehA"/>
</dbReference>
<feature type="transmembrane region" description="Helical" evidence="5">
    <location>
        <begin position="84"/>
        <end position="104"/>
    </location>
</feature>
<proteinExistence type="predicted"/>
<dbReference type="Proteomes" id="UP000504724">
    <property type="component" value="Chromosome"/>
</dbReference>
<gene>
    <name evidence="6" type="ORF">HQN79_11625</name>
</gene>
<dbReference type="Gene3D" id="1.50.10.150">
    <property type="entry name" value="Voltage-dependent anion channel"/>
    <property type="match status" value="1"/>
</dbReference>
<feature type="transmembrane region" description="Helical" evidence="5">
    <location>
        <begin position="200"/>
        <end position="220"/>
    </location>
</feature>
<feature type="transmembrane region" description="Helical" evidence="5">
    <location>
        <begin position="226"/>
        <end position="246"/>
    </location>
</feature>
<feature type="transmembrane region" description="Helical" evidence="5">
    <location>
        <begin position="258"/>
        <end position="276"/>
    </location>
</feature>
<dbReference type="Pfam" id="PF03595">
    <property type="entry name" value="SLAC1"/>
    <property type="match status" value="1"/>
</dbReference>
<feature type="transmembrane region" description="Helical" evidence="5">
    <location>
        <begin position="143"/>
        <end position="163"/>
    </location>
</feature>
<keyword evidence="2 5" id="KW-0812">Transmembrane</keyword>
<dbReference type="PANTHER" id="PTHR37955:SF1">
    <property type="entry name" value="DEP DOMAIN-CONTAINING PROTEIN"/>
    <property type="match status" value="1"/>
</dbReference>
<protein>
    <submittedName>
        <fullName evidence="6">C4-dicarboxylate ABC transporter</fullName>
    </submittedName>
</protein>